<dbReference type="RefSeq" id="WP_267931518.1">
    <property type="nucleotide sequence ID" value="NZ_CP113257.1"/>
</dbReference>
<dbReference type="AlphaFoldDB" id="A0AA47HY07"/>
<proteinExistence type="predicted"/>
<sequence>MKVTLIIGRAAPAAVMSFCHFARLNPCPFIARALLSAERLTSGGARTPLHPAHCQLAYLKAEKDAIQCSLQSGDNIYIELMTKEADKHADPVHGKRYAGEVKPSSYRAAYLWSSHTECVKKTITVHSAEGIKWTIGFPLDIGQPREVRVEPTNSVEADINAINSSGYE</sequence>
<accession>A0AA47HY07</accession>
<evidence type="ECO:0000313" key="1">
    <source>
        <dbReference type="EMBL" id="WAE52483.1"/>
    </source>
</evidence>
<gene>
    <name evidence="1" type="ORF">OSV15_22985</name>
</gene>
<dbReference type="Proteomes" id="UP001164632">
    <property type="component" value="Chromosome"/>
</dbReference>
<dbReference type="EMBL" id="CP113257">
    <property type="protein sequence ID" value="WAE52483.1"/>
    <property type="molecule type" value="Genomic_DNA"/>
</dbReference>
<evidence type="ECO:0000313" key="2">
    <source>
        <dbReference type="Proteomes" id="UP001164632"/>
    </source>
</evidence>
<organism evidence="1 2">
    <name type="scientific">Stutzerimonas frequens</name>
    <dbReference type="NCBI Taxonomy" id="2968969"/>
    <lineage>
        <taxon>Bacteria</taxon>
        <taxon>Pseudomonadati</taxon>
        <taxon>Pseudomonadota</taxon>
        <taxon>Gammaproteobacteria</taxon>
        <taxon>Pseudomonadales</taxon>
        <taxon>Pseudomonadaceae</taxon>
        <taxon>Stutzerimonas</taxon>
    </lineage>
</organism>
<reference evidence="1" key="1">
    <citation type="submission" date="2022-11" db="EMBL/GenBank/DDBJ databases">
        <title>Genomic of Pseudomonas TF18.</title>
        <authorList>
            <person name="Liu T."/>
        </authorList>
    </citation>
    <scope>NUCLEOTIDE SEQUENCE</scope>
    <source>
        <strain evidence="1">TF18</strain>
    </source>
</reference>
<name>A0AA47HY07_9GAMM</name>
<protein>
    <submittedName>
        <fullName evidence="1">Uncharacterized protein</fullName>
    </submittedName>
</protein>